<keyword evidence="2" id="KW-1185">Reference proteome</keyword>
<gene>
    <name evidence="1" type="ORF">BUALT_Bualt01G0186900</name>
</gene>
<evidence type="ECO:0000313" key="1">
    <source>
        <dbReference type="EMBL" id="KAG8391429.1"/>
    </source>
</evidence>
<organism evidence="1 2">
    <name type="scientific">Buddleja alternifolia</name>
    <dbReference type="NCBI Taxonomy" id="168488"/>
    <lineage>
        <taxon>Eukaryota</taxon>
        <taxon>Viridiplantae</taxon>
        <taxon>Streptophyta</taxon>
        <taxon>Embryophyta</taxon>
        <taxon>Tracheophyta</taxon>
        <taxon>Spermatophyta</taxon>
        <taxon>Magnoliopsida</taxon>
        <taxon>eudicotyledons</taxon>
        <taxon>Gunneridae</taxon>
        <taxon>Pentapetalae</taxon>
        <taxon>asterids</taxon>
        <taxon>lamiids</taxon>
        <taxon>Lamiales</taxon>
        <taxon>Scrophulariaceae</taxon>
        <taxon>Buddlejeae</taxon>
        <taxon>Buddleja</taxon>
    </lineage>
</organism>
<sequence>MLKYKLMAHLGNFNIYQDALINNYTNLLYILLSHERSLHQNAIQVKFVSNSKLSFQLNSVYNLPNTISTVDSTWLGIKAVDHRIRRLRYRMVDTRSSEMRRDIDLLIEQMRINKENTDKDIADLRTMIVNVAAAQSSGNRATGVGCSQDNGGESQTHRTAKMKWSNIYYGN</sequence>
<dbReference type="EMBL" id="WHWC01000001">
    <property type="protein sequence ID" value="KAG8391429.1"/>
    <property type="molecule type" value="Genomic_DNA"/>
</dbReference>
<protein>
    <submittedName>
        <fullName evidence="1">Uncharacterized protein</fullName>
    </submittedName>
</protein>
<proteinExistence type="predicted"/>
<reference evidence="1" key="1">
    <citation type="submission" date="2019-10" db="EMBL/GenBank/DDBJ databases">
        <authorList>
            <person name="Zhang R."/>
            <person name="Pan Y."/>
            <person name="Wang J."/>
            <person name="Ma R."/>
            <person name="Yu S."/>
        </authorList>
    </citation>
    <scope>NUCLEOTIDE SEQUENCE</scope>
    <source>
        <strain evidence="1">LA-IB0</strain>
        <tissue evidence="1">Leaf</tissue>
    </source>
</reference>
<evidence type="ECO:0000313" key="2">
    <source>
        <dbReference type="Proteomes" id="UP000826271"/>
    </source>
</evidence>
<dbReference type="AlphaFoldDB" id="A0AAV6YF74"/>
<name>A0AAV6YF74_9LAMI</name>
<accession>A0AAV6YF74</accession>
<dbReference type="Proteomes" id="UP000826271">
    <property type="component" value="Unassembled WGS sequence"/>
</dbReference>
<comment type="caution">
    <text evidence="1">The sequence shown here is derived from an EMBL/GenBank/DDBJ whole genome shotgun (WGS) entry which is preliminary data.</text>
</comment>